<protein>
    <submittedName>
        <fullName evidence="2">4Fe-4S binding protein</fullName>
    </submittedName>
</protein>
<accession>A0AAT9GN93</accession>
<dbReference type="AlphaFoldDB" id="A0AAT9GN93"/>
<organism evidence="2">
    <name type="scientific">Sulfurisphaera javensis</name>
    <dbReference type="NCBI Taxonomy" id="2049879"/>
    <lineage>
        <taxon>Archaea</taxon>
        <taxon>Thermoproteota</taxon>
        <taxon>Thermoprotei</taxon>
        <taxon>Sulfolobales</taxon>
        <taxon>Sulfolobaceae</taxon>
        <taxon>Sulfurisphaera</taxon>
    </lineage>
</organism>
<dbReference type="Gene3D" id="3.30.70.20">
    <property type="match status" value="1"/>
</dbReference>
<proteinExistence type="predicted"/>
<name>A0AAT9GN93_9CREN</name>
<evidence type="ECO:0000313" key="2">
    <source>
        <dbReference type="EMBL" id="BFH72265.1"/>
    </source>
</evidence>
<dbReference type="PROSITE" id="PS51379">
    <property type="entry name" value="4FE4S_FER_2"/>
    <property type="match status" value="2"/>
</dbReference>
<dbReference type="KEGG" id="sjv:SJAV_02090"/>
<sequence length="483" mass="55421">MVTRKVREELTDDFLVKIYKESGIPYVAEFGDYLTTDVRDNELQGLLIISENDMSKFVSEADEKLGINPLAIEVLPLQWFIKKSENYKFTLLMAYIRKLMKQDLVYRLQPIKNVTITRRSLIRFKLYDYKPYPVLFDSIFAEREINTLISSCPKNLIAKSIEGVAVTSPENCSYCGYCTAKGYLGYLEMPNFTTDQLVYFLNAINYYDEKARALLFTKSQDLSISEGQYPLLVPSIASIPDVFVYVVYASGLIPVIVTGEDLTELEKKRLEEIPDYFPASKLPIYKINKKEIDKLNFQISLKKSLIPEDLPLKKYRRRTLYLWAIEEMKNKVKLDEEAVIPDVYFVDVDPNKCVLCGVCVRACQMIVPDMKNLNGSLSLEYNIPMCIGSQRCVKNCPENAIKVERFAKLKELKKVTVNQAEIAKCRYCGKPIGSVKVKSRVDTLLINMGFSGTAQYTDVCNECKQKMLTKMWLENYLKIKGGK</sequence>
<feature type="domain" description="4Fe-4S ferredoxin-type" evidence="1">
    <location>
        <begin position="344"/>
        <end position="373"/>
    </location>
</feature>
<dbReference type="PANTHER" id="PTHR43560:SF1">
    <property type="entry name" value="ION-TRANSLOCATING OXIDOREDUCTASE COMPLEX SUBUNIT B"/>
    <property type="match status" value="1"/>
</dbReference>
<dbReference type="InterPro" id="IPR017896">
    <property type="entry name" value="4Fe4S_Fe-S-bd"/>
</dbReference>
<dbReference type="SUPFAM" id="SSF54862">
    <property type="entry name" value="4Fe-4S ferredoxins"/>
    <property type="match status" value="1"/>
</dbReference>
<reference evidence="2" key="1">
    <citation type="submission" date="2024-03" db="EMBL/GenBank/DDBJ databases">
        <title>Complete genome sequence of Sulfurisphaera javensis strain KD-1.</title>
        <authorList>
            <person name="Sakai H."/>
            <person name="Nur N."/>
            <person name="Suwanto A."/>
            <person name="Kurosawa N."/>
        </authorList>
    </citation>
    <scope>NUCLEOTIDE SEQUENCE</scope>
    <source>
        <strain evidence="2">KD-1</strain>
    </source>
</reference>
<dbReference type="InterPro" id="IPR050395">
    <property type="entry name" value="4Fe4S_Ferredoxin_RnfB"/>
</dbReference>
<dbReference type="PANTHER" id="PTHR43560">
    <property type="entry name" value="ION-TRANSLOCATING OXIDOREDUCTASE COMPLEX SUBUNIT B"/>
    <property type="match status" value="1"/>
</dbReference>
<feature type="domain" description="4Fe-4S ferredoxin-type" evidence="1">
    <location>
        <begin position="377"/>
        <end position="406"/>
    </location>
</feature>
<evidence type="ECO:0000259" key="1">
    <source>
        <dbReference type="PROSITE" id="PS51379"/>
    </source>
</evidence>
<dbReference type="EMBL" id="AP031322">
    <property type="protein sequence ID" value="BFH72265.1"/>
    <property type="molecule type" value="Genomic_DNA"/>
</dbReference>
<gene>
    <name evidence="2" type="ORF">SJAV_02090</name>
</gene>